<evidence type="ECO:0000313" key="2">
    <source>
        <dbReference type="EMBL" id="BBH54106.1"/>
    </source>
</evidence>
<feature type="region of interest" description="Disordered" evidence="1">
    <location>
        <begin position="272"/>
        <end position="310"/>
    </location>
</feature>
<feature type="region of interest" description="Disordered" evidence="1">
    <location>
        <begin position="104"/>
        <end position="133"/>
    </location>
</feature>
<dbReference type="Proteomes" id="UP000291236">
    <property type="component" value="Chromosome"/>
</dbReference>
<evidence type="ECO:0000313" key="3">
    <source>
        <dbReference type="Proteomes" id="UP000291236"/>
    </source>
</evidence>
<accession>A0A4P2VLB3</accession>
<gene>
    <name evidence="2" type="ORF">JCM31447_25630</name>
</gene>
<dbReference type="RefSeq" id="WP_130611225.1">
    <property type="nucleotide sequence ID" value="NZ_AP019368.1"/>
</dbReference>
<evidence type="ECO:0000256" key="1">
    <source>
        <dbReference type="SAM" id="MobiDB-lite"/>
    </source>
</evidence>
<reference evidence="2 3" key="1">
    <citation type="submission" date="2018-12" db="EMBL/GenBank/DDBJ databases">
        <title>Rubrispira sanarue gen. nov., sp., nov., a member of the order Silvanigrellales, isolated from a brackish lake in Hamamatsu Japan.</title>
        <authorList>
            <person name="Maejima Y."/>
            <person name="Iino T."/>
            <person name="Muraguchi Y."/>
            <person name="Fukuda K."/>
            <person name="Nojiri H."/>
            <person name="Ohkuma M."/>
            <person name="Moriuchi R."/>
            <person name="Dohra H."/>
            <person name="Kimbara K."/>
            <person name="Shintani M."/>
        </authorList>
    </citation>
    <scope>NUCLEOTIDE SEQUENCE [LARGE SCALE GENOMIC DNA]</scope>
    <source>
        <strain evidence="2 3">RF1110005</strain>
    </source>
</reference>
<proteinExistence type="predicted"/>
<feature type="compositionally biased region" description="Gly residues" evidence="1">
    <location>
        <begin position="108"/>
        <end position="119"/>
    </location>
</feature>
<sequence length="320" mass="32796">MKIQIAFSYILSMALLASCGTKKDGDVKENVIYVSSPRPQLVAKSNQLILKPSKNNDGTYFSLTGKWAVPENVYSVKIIGCSGGNGGGGGGAGGEGGGAFEGSWGNTSLGGNGSAGGDANGEVASGERGNPGRPGQSCYSYNLSIKCTPFQNDPHRLHPANSASIGGENGKLGEQTEFGEFKFLLALKNKENIKNNKNISSFLADFDQYCDGGVGGLGGQGGVGANGHNPNAPYQGGFGGNGGKGKDGYSALVQEKILHVQPGQEIPYKIGIGGNGGSRSLQSLPGQGSRHHENGHPNSPGTNGESGKPGVLILQWVSVE</sequence>
<organism evidence="2 3">
    <name type="scientific">Fluviispira sanaruensis</name>
    <dbReference type="NCBI Taxonomy" id="2493639"/>
    <lineage>
        <taxon>Bacteria</taxon>
        <taxon>Pseudomonadati</taxon>
        <taxon>Bdellovibrionota</taxon>
        <taxon>Oligoflexia</taxon>
        <taxon>Silvanigrellales</taxon>
        <taxon>Silvanigrellaceae</taxon>
        <taxon>Fluviispira</taxon>
    </lineage>
</organism>
<keyword evidence="3" id="KW-1185">Reference proteome</keyword>
<dbReference type="AlphaFoldDB" id="A0A4P2VLB3"/>
<feature type="compositionally biased region" description="Polar residues" evidence="1">
    <location>
        <begin position="296"/>
        <end position="305"/>
    </location>
</feature>
<dbReference type="OrthoDB" id="9952098at2"/>
<name>A0A4P2VLB3_FLUSA</name>
<protein>
    <submittedName>
        <fullName evidence="2">Uncharacterized protein</fullName>
    </submittedName>
</protein>
<dbReference type="EMBL" id="AP019368">
    <property type="protein sequence ID" value="BBH54106.1"/>
    <property type="molecule type" value="Genomic_DNA"/>
</dbReference>
<dbReference type="PROSITE" id="PS51257">
    <property type="entry name" value="PROKAR_LIPOPROTEIN"/>
    <property type="match status" value="1"/>
</dbReference>
<dbReference type="KEGG" id="sbf:JCM31447_25630"/>